<evidence type="ECO:0000256" key="11">
    <source>
        <dbReference type="PROSITE-ProRule" id="PRU00042"/>
    </source>
</evidence>
<feature type="domain" description="C2H2-type" evidence="13">
    <location>
        <begin position="305"/>
        <end position="333"/>
    </location>
</feature>
<dbReference type="EMBL" id="CAVLGL010000091">
    <property type="protein sequence ID" value="CAK1594902.1"/>
    <property type="molecule type" value="Genomic_DNA"/>
</dbReference>
<keyword evidence="16" id="KW-1185">Reference proteome</keyword>
<dbReference type="PANTHER" id="PTHR23234">
    <property type="entry name" value="ZNF44 PROTEIN"/>
    <property type="match status" value="1"/>
</dbReference>
<evidence type="ECO:0000256" key="12">
    <source>
        <dbReference type="PROSITE-ProRule" id="PRU01263"/>
    </source>
</evidence>
<dbReference type="Proteomes" id="UP001314205">
    <property type="component" value="Unassembled WGS sequence"/>
</dbReference>
<dbReference type="GO" id="GO:0003690">
    <property type="term" value="F:double-stranded DNA binding"/>
    <property type="evidence" value="ECO:0007669"/>
    <property type="project" value="UniProtKB-ARBA"/>
</dbReference>
<dbReference type="FunFam" id="3.30.160.60:FF:000478">
    <property type="entry name" value="Zinc finger protein 133"/>
    <property type="match status" value="1"/>
</dbReference>
<feature type="domain" description="C2H2-type" evidence="13">
    <location>
        <begin position="213"/>
        <end position="236"/>
    </location>
</feature>
<evidence type="ECO:0000256" key="5">
    <source>
        <dbReference type="ARBA" id="ARBA00022771"/>
    </source>
</evidence>
<gene>
    <name evidence="15" type="ORF">PARMNEM_LOCUS14467</name>
</gene>
<dbReference type="PROSITE" id="PS00028">
    <property type="entry name" value="ZINC_FINGER_C2H2_1"/>
    <property type="match status" value="7"/>
</dbReference>
<evidence type="ECO:0000256" key="3">
    <source>
        <dbReference type="ARBA" id="ARBA00022723"/>
    </source>
</evidence>
<evidence type="ECO:0000259" key="14">
    <source>
        <dbReference type="PROSITE" id="PS51915"/>
    </source>
</evidence>
<reference evidence="15 16" key="1">
    <citation type="submission" date="2023-11" db="EMBL/GenBank/DDBJ databases">
        <authorList>
            <person name="Hedman E."/>
            <person name="Englund M."/>
            <person name="Stromberg M."/>
            <person name="Nyberg Akerstrom W."/>
            <person name="Nylinder S."/>
            <person name="Jareborg N."/>
            <person name="Kallberg Y."/>
            <person name="Kronander E."/>
        </authorList>
    </citation>
    <scope>NUCLEOTIDE SEQUENCE [LARGE SCALE GENOMIC DNA]</scope>
</reference>
<dbReference type="GO" id="GO:0008270">
    <property type="term" value="F:zinc ion binding"/>
    <property type="evidence" value="ECO:0007669"/>
    <property type="project" value="UniProtKB-UniRule"/>
</dbReference>
<feature type="binding site" evidence="12">
    <location>
        <position position="82"/>
    </location>
    <ligand>
        <name>Zn(2+)</name>
        <dbReference type="ChEBI" id="CHEBI:29105"/>
    </ligand>
</feature>
<feature type="domain" description="C2H2-type" evidence="13">
    <location>
        <begin position="362"/>
        <end position="389"/>
    </location>
</feature>
<keyword evidence="9" id="KW-0804">Transcription</keyword>
<dbReference type="InterPro" id="IPR012934">
    <property type="entry name" value="Znf_AD"/>
</dbReference>
<evidence type="ECO:0000256" key="6">
    <source>
        <dbReference type="ARBA" id="ARBA00022833"/>
    </source>
</evidence>
<keyword evidence="4" id="KW-0677">Repeat</keyword>
<dbReference type="InterPro" id="IPR050758">
    <property type="entry name" value="Znf_C2H2-type"/>
</dbReference>
<keyword evidence="3 12" id="KW-0479">Metal-binding</keyword>
<evidence type="ECO:0000256" key="8">
    <source>
        <dbReference type="ARBA" id="ARBA00023125"/>
    </source>
</evidence>
<name>A0AAV1LLH3_9NEOP</name>
<feature type="domain" description="C2H2-type" evidence="13">
    <location>
        <begin position="418"/>
        <end position="445"/>
    </location>
</feature>
<feature type="domain" description="C2H2-type" evidence="13">
    <location>
        <begin position="188"/>
        <end position="211"/>
    </location>
</feature>
<dbReference type="Gene3D" id="3.30.160.60">
    <property type="entry name" value="Classic Zinc Finger"/>
    <property type="match status" value="5"/>
</dbReference>
<dbReference type="GO" id="GO:0005634">
    <property type="term" value="C:nucleus"/>
    <property type="evidence" value="ECO:0007669"/>
    <property type="project" value="UniProtKB-SubCell"/>
</dbReference>
<feature type="binding site" evidence="12">
    <location>
        <position position="29"/>
    </location>
    <ligand>
        <name>Zn(2+)</name>
        <dbReference type="ChEBI" id="CHEBI:29105"/>
    </ligand>
</feature>
<feature type="domain" description="ZAD" evidence="14">
    <location>
        <begin position="27"/>
        <end position="109"/>
    </location>
</feature>
<dbReference type="FunFam" id="3.30.160.60:FF:001370">
    <property type="entry name" value="Zinc finger protein"/>
    <property type="match status" value="1"/>
</dbReference>
<evidence type="ECO:0000256" key="7">
    <source>
        <dbReference type="ARBA" id="ARBA00023015"/>
    </source>
</evidence>
<feature type="binding site" evidence="12">
    <location>
        <position position="32"/>
    </location>
    <ligand>
        <name>Zn(2+)</name>
        <dbReference type="ChEBI" id="CHEBI:29105"/>
    </ligand>
</feature>
<comment type="subcellular location">
    <subcellularLocation>
        <location evidence="1">Nucleus</location>
    </subcellularLocation>
</comment>
<organism evidence="15 16">
    <name type="scientific">Parnassius mnemosyne</name>
    <name type="common">clouded apollo</name>
    <dbReference type="NCBI Taxonomy" id="213953"/>
    <lineage>
        <taxon>Eukaryota</taxon>
        <taxon>Metazoa</taxon>
        <taxon>Ecdysozoa</taxon>
        <taxon>Arthropoda</taxon>
        <taxon>Hexapoda</taxon>
        <taxon>Insecta</taxon>
        <taxon>Pterygota</taxon>
        <taxon>Neoptera</taxon>
        <taxon>Endopterygota</taxon>
        <taxon>Lepidoptera</taxon>
        <taxon>Glossata</taxon>
        <taxon>Ditrysia</taxon>
        <taxon>Papilionoidea</taxon>
        <taxon>Papilionidae</taxon>
        <taxon>Parnassiinae</taxon>
        <taxon>Parnassini</taxon>
        <taxon>Parnassius</taxon>
        <taxon>Driopa</taxon>
    </lineage>
</organism>
<comment type="caution">
    <text evidence="15">The sequence shown here is derived from an EMBL/GenBank/DDBJ whole genome shotgun (WGS) entry which is preliminary data.</text>
</comment>
<keyword evidence="7" id="KW-0805">Transcription regulation</keyword>
<evidence type="ECO:0000256" key="9">
    <source>
        <dbReference type="ARBA" id="ARBA00023163"/>
    </source>
</evidence>
<feature type="domain" description="C2H2-type" evidence="13">
    <location>
        <begin position="390"/>
        <end position="418"/>
    </location>
</feature>
<dbReference type="PROSITE" id="PS50157">
    <property type="entry name" value="ZINC_FINGER_C2H2_2"/>
    <property type="match status" value="7"/>
</dbReference>
<evidence type="ECO:0000259" key="13">
    <source>
        <dbReference type="PROSITE" id="PS50157"/>
    </source>
</evidence>
<accession>A0AAV1LLH3</accession>
<keyword evidence="6 12" id="KW-0862">Zinc</keyword>
<dbReference type="InterPro" id="IPR013087">
    <property type="entry name" value="Znf_C2H2_type"/>
</dbReference>
<proteinExistence type="inferred from homology"/>
<dbReference type="Pfam" id="PF13894">
    <property type="entry name" value="zf-C2H2_4"/>
    <property type="match status" value="1"/>
</dbReference>
<sequence>MFGSTKIIEDVDLSILVANIVEGNRYSHCRLCLSIIQEQYVRFNDAVSLDPENGIFQPLYEILTKLLGNNLWDEVTGIDAVCITCVDKALEAVRFIDKCHKTTNLIHNVFNNLSDALNVDLDTSKKDRALYIIIDESNSKIVCMKKEQRKRKNNHNGKQKQIECIECCKIFNDYFDLKAHNMMTHDSFTCEKCYEIFPSELELTIHESDMHKYKCAECPQFRNTEEALREHQRRTHNIIVCTECGKSCQGLDKLKIHEEKHNTKHVCPKCGKTYTTKDFYLKHVKLCLQDLIDPHPTRSSIKKNYTCEKCAKAYSTPGGLRVHNRFVHGNAKPHVCKECGKHFTAPSYLKNHMIKHTGEKNFICDLCGSRFVTKEALLYHTRRHTGEKPYSCKLCNERFVNASARAEHIKFKHVGPTLKCDICPRKFVTSYFLKQHISRHHDPSSKLYYGRNMIPPNMPGEQNMRTFQIDYEN</sequence>
<dbReference type="SUPFAM" id="SSF57667">
    <property type="entry name" value="beta-beta-alpha zinc fingers"/>
    <property type="match status" value="4"/>
</dbReference>
<dbReference type="PROSITE" id="PS51915">
    <property type="entry name" value="ZAD"/>
    <property type="match status" value="1"/>
</dbReference>
<dbReference type="SMART" id="SM00355">
    <property type="entry name" value="ZnF_C2H2"/>
    <property type="match status" value="10"/>
</dbReference>
<dbReference type="InterPro" id="IPR036236">
    <property type="entry name" value="Znf_C2H2_sf"/>
</dbReference>
<dbReference type="Pfam" id="PF00096">
    <property type="entry name" value="zf-C2H2"/>
    <property type="match status" value="4"/>
</dbReference>
<evidence type="ECO:0000313" key="15">
    <source>
        <dbReference type="EMBL" id="CAK1594902.1"/>
    </source>
</evidence>
<evidence type="ECO:0000256" key="2">
    <source>
        <dbReference type="ARBA" id="ARBA00006991"/>
    </source>
</evidence>
<dbReference type="PANTHER" id="PTHR23234:SF10">
    <property type="entry name" value="RIKEN CDNA 6720489N17 GENE-RELATED"/>
    <property type="match status" value="1"/>
</dbReference>
<dbReference type="SMART" id="SM00868">
    <property type="entry name" value="zf-AD"/>
    <property type="match status" value="1"/>
</dbReference>
<keyword evidence="5 11" id="KW-0863">Zinc-finger</keyword>
<evidence type="ECO:0000256" key="1">
    <source>
        <dbReference type="ARBA" id="ARBA00004123"/>
    </source>
</evidence>
<evidence type="ECO:0000256" key="10">
    <source>
        <dbReference type="ARBA" id="ARBA00023242"/>
    </source>
</evidence>
<comment type="similarity">
    <text evidence="2">Belongs to the krueppel C2H2-type zinc-finger protein family.</text>
</comment>
<feature type="domain" description="C2H2-type" evidence="13">
    <location>
        <begin position="334"/>
        <end position="361"/>
    </location>
</feature>
<keyword evidence="8" id="KW-0238">DNA-binding</keyword>
<feature type="binding site" evidence="12">
    <location>
        <position position="85"/>
    </location>
    <ligand>
        <name>Zn(2+)</name>
        <dbReference type="ChEBI" id="CHEBI:29105"/>
    </ligand>
</feature>
<evidence type="ECO:0000256" key="4">
    <source>
        <dbReference type="ARBA" id="ARBA00022737"/>
    </source>
</evidence>
<dbReference type="AlphaFoldDB" id="A0AAV1LLH3"/>
<evidence type="ECO:0000313" key="16">
    <source>
        <dbReference type="Proteomes" id="UP001314205"/>
    </source>
</evidence>
<keyword evidence="10" id="KW-0539">Nucleus</keyword>
<protein>
    <submittedName>
        <fullName evidence="15">Uncharacterized protein</fullName>
    </submittedName>
</protein>